<dbReference type="FunFam" id="2.60.40.1910:FF:000008">
    <property type="entry name" value="Aminopeptidase"/>
    <property type="match status" value="1"/>
</dbReference>
<feature type="binding site" evidence="16">
    <location>
        <position position="385"/>
    </location>
    <ligand>
        <name>Zn(2+)</name>
        <dbReference type="ChEBI" id="CHEBI:29105"/>
        <note>catalytic</note>
    </ligand>
</feature>
<dbReference type="Gene3D" id="2.60.40.1730">
    <property type="entry name" value="tricorn interacting facor f3 domain"/>
    <property type="match status" value="1"/>
</dbReference>
<evidence type="ECO:0000256" key="15">
    <source>
        <dbReference type="PIRSR" id="PIRSR634016-1"/>
    </source>
</evidence>
<dbReference type="InterPro" id="IPR014782">
    <property type="entry name" value="Peptidase_M1_dom"/>
</dbReference>
<evidence type="ECO:0000256" key="10">
    <source>
        <dbReference type="ARBA" id="ARBA00022833"/>
    </source>
</evidence>
<keyword evidence="10 16" id="KW-0862">Zinc</keyword>
<keyword evidence="11 18" id="KW-0482">Metalloprotease</keyword>
<evidence type="ECO:0000256" key="11">
    <source>
        <dbReference type="ARBA" id="ARBA00023049"/>
    </source>
</evidence>
<evidence type="ECO:0000256" key="8">
    <source>
        <dbReference type="ARBA" id="ARBA00022729"/>
    </source>
</evidence>
<dbReference type="InterPro" id="IPR050344">
    <property type="entry name" value="Peptidase_M1_aminopeptidases"/>
</dbReference>
<gene>
    <name evidence="23" type="primary">APN2</name>
</gene>
<evidence type="ECO:0000256" key="7">
    <source>
        <dbReference type="ARBA" id="ARBA00022723"/>
    </source>
</evidence>
<dbReference type="FunFam" id="1.10.390.10:FF:000013">
    <property type="entry name" value="Aminopeptidase N"/>
    <property type="match status" value="1"/>
</dbReference>
<organism evidence="23">
    <name type="scientific">Cnaphalocrocis medinalis</name>
    <name type="common">Rice leaffolder moth</name>
    <dbReference type="NCBI Taxonomy" id="437488"/>
    <lineage>
        <taxon>Eukaryota</taxon>
        <taxon>Metazoa</taxon>
        <taxon>Ecdysozoa</taxon>
        <taxon>Arthropoda</taxon>
        <taxon>Hexapoda</taxon>
        <taxon>Insecta</taxon>
        <taxon>Pterygota</taxon>
        <taxon>Neoptera</taxon>
        <taxon>Endopterygota</taxon>
        <taxon>Lepidoptera</taxon>
        <taxon>Glossata</taxon>
        <taxon>Ditrysia</taxon>
        <taxon>Pyraloidea</taxon>
        <taxon>Crambidae</taxon>
        <taxon>Pyraustinae</taxon>
        <taxon>Cnaphalocrocis</taxon>
    </lineage>
</organism>
<keyword evidence="7 16" id="KW-0479">Metal-binding</keyword>
<dbReference type="PRINTS" id="PR00756">
    <property type="entry name" value="ALADIPTASE"/>
</dbReference>
<feature type="chain" id="PRO_5003520156" description="Aminopeptidase" evidence="19">
    <location>
        <begin position="20"/>
        <end position="958"/>
    </location>
</feature>
<dbReference type="PANTHER" id="PTHR11533">
    <property type="entry name" value="PROTEASE M1 ZINC METALLOPROTEASE"/>
    <property type="match status" value="1"/>
</dbReference>
<dbReference type="GO" id="GO:0005737">
    <property type="term" value="C:cytoplasm"/>
    <property type="evidence" value="ECO:0007669"/>
    <property type="project" value="TreeGrafter"/>
</dbReference>
<keyword evidence="18" id="KW-0812">Transmembrane</keyword>
<dbReference type="GO" id="GO:0043171">
    <property type="term" value="P:peptide catabolic process"/>
    <property type="evidence" value="ECO:0007669"/>
    <property type="project" value="TreeGrafter"/>
</dbReference>
<evidence type="ECO:0000256" key="3">
    <source>
        <dbReference type="ARBA" id="ARBA00022438"/>
    </source>
</evidence>
<feature type="signal peptide" evidence="19">
    <location>
        <begin position="1"/>
        <end position="19"/>
    </location>
</feature>
<dbReference type="EC" id="3.4.11.-" evidence="18"/>
<evidence type="ECO:0000259" key="20">
    <source>
        <dbReference type="Pfam" id="PF01433"/>
    </source>
</evidence>
<keyword evidence="3 18" id="KW-0031">Aminopeptidase</keyword>
<dbReference type="SUPFAM" id="SSF63737">
    <property type="entry name" value="Leukotriene A4 hydrolase N-terminal domain"/>
    <property type="match status" value="1"/>
</dbReference>
<dbReference type="PANTHER" id="PTHR11533:SF301">
    <property type="entry name" value="AMINOPEPTIDASE"/>
    <property type="match status" value="1"/>
</dbReference>
<dbReference type="GO" id="GO:0070006">
    <property type="term" value="F:metalloaminopeptidase activity"/>
    <property type="evidence" value="ECO:0007669"/>
    <property type="project" value="TreeGrafter"/>
</dbReference>
<feature type="active site" description="Proton acceptor" evidence="15">
    <location>
        <position position="363"/>
    </location>
</feature>
<dbReference type="GO" id="GO:0006508">
    <property type="term" value="P:proteolysis"/>
    <property type="evidence" value="ECO:0007669"/>
    <property type="project" value="UniProtKB-KW"/>
</dbReference>
<keyword evidence="14" id="KW-0449">Lipoprotein</keyword>
<dbReference type="InterPro" id="IPR001930">
    <property type="entry name" value="Peptidase_M1"/>
</dbReference>
<dbReference type="InterPro" id="IPR042097">
    <property type="entry name" value="Aminopeptidase_N-like_N_sf"/>
</dbReference>
<evidence type="ECO:0000256" key="13">
    <source>
        <dbReference type="ARBA" id="ARBA00023180"/>
    </source>
</evidence>
<evidence type="ECO:0000313" key="23">
    <source>
        <dbReference type="EMBL" id="ADZ05467.1"/>
    </source>
</evidence>
<feature type="transmembrane region" description="Helical" evidence="18">
    <location>
        <begin position="937"/>
        <end position="957"/>
    </location>
</feature>
<evidence type="ECO:0000256" key="2">
    <source>
        <dbReference type="ARBA" id="ARBA00010136"/>
    </source>
</evidence>
<comment type="subcellular location">
    <subcellularLocation>
        <location evidence="1">Cell membrane</location>
        <topology evidence="1">Lipid-anchor</topology>
        <topology evidence="1">GPI-anchor</topology>
    </subcellularLocation>
</comment>
<dbReference type="GO" id="GO:0042277">
    <property type="term" value="F:peptide binding"/>
    <property type="evidence" value="ECO:0007669"/>
    <property type="project" value="TreeGrafter"/>
</dbReference>
<keyword evidence="13" id="KW-0325">Glycoprotein</keyword>
<evidence type="ECO:0000256" key="17">
    <source>
        <dbReference type="PIRSR" id="PIRSR634016-4"/>
    </source>
</evidence>
<dbReference type="InterPro" id="IPR027268">
    <property type="entry name" value="Peptidase_M4/M1_CTD_sf"/>
</dbReference>
<feature type="domain" description="ERAP1-like C-terminal" evidence="21">
    <location>
        <begin position="592"/>
        <end position="900"/>
    </location>
</feature>
<feature type="domain" description="Peptidase M1 membrane alanine aminopeptidase" evidence="20">
    <location>
        <begin position="286"/>
        <end position="514"/>
    </location>
</feature>
<dbReference type="Gene3D" id="2.60.40.1910">
    <property type="match status" value="1"/>
</dbReference>
<evidence type="ECO:0000259" key="22">
    <source>
        <dbReference type="Pfam" id="PF17900"/>
    </source>
</evidence>
<reference evidence="23" key="1">
    <citation type="submission" date="2011-01" db="EMBL/GenBank/DDBJ databases">
        <title>Cloning and expression of Cnaphalocrocis medinalis aminopeptidase N(APN2) gene.</title>
        <authorList>
            <person name="Duan X.C."/>
            <person name="Han L.Z."/>
        </authorList>
    </citation>
    <scope>NUCLEOTIDE SEQUENCE</scope>
</reference>
<dbReference type="AlphaFoldDB" id="G9C5G3"/>
<comment type="cofactor">
    <cofactor evidence="16 18">
        <name>Zn(2+)</name>
        <dbReference type="ChEBI" id="CHEBI:29105"/>
    </cofactor>
    <text evidence="16 18">Binds 1 zinc ion per subunit.</text>
</comment>
<keyword evidence="6 18" id="KW-0645">Protease</keyword>
<dbReference type="GO" id="GO:0005615">
    <property type="term" value="C:extracellular space"/>
    <property type="evidence" value="ECO:0007669"/>
    <property type="project" value="TreeGrafter"/>
</dbReference>
<feature type="site" description="Transition state stabilizer" evidence="17">
    <location>
        <position position="448"/>
    </location>
</feature>
<feature type="binding site" evidence="16">
    <location>
        <position position="366"/>
    </location>
    <ligand>
        <name>Zn(2+)</name>
        <dbReference type="ChEBI" id="CHEBI:29105"/>
        <note>catalytic</note>
    </ligand>
</feature>
<evidence type="ECO:0000256" key="12">
    <source>
        <dbReference type="ARBA" id="ARBA00023136"/>
    </source>
</evidence>
<evidence type="ECO:0000256" key="6">
    <source>
        <dbReference type="ARBA" id="ARBA00022670"/>
    </source>
</evidence>
<evidence type="ECO:0000256" key="18">
    <source>
        <dbReference type="RuleBase" id="RU364040"/>
    </source>
</evidence>
<dbReference type="InterPro" id="IPR034016">
    <property type="entry name" value="M1_APN-typ"/>
</dbReference>
<keyword evidence="5" id="KW-0336">GPI-anchor</keyword>
<keyword evidence="18" id="KW-1133">Transmembrane helix</keyword>
<dbReference type="Pfam" id="PF17900">
    <property type="entry name" value="Peptidase_M1_N"/>
    <property type="match status" value="1"/>
</dbReference>
<keyword evidence="9 18" id="KW-0378">Hydrolase</keyword>
<dbReference type="Gene3D" id="1.25.50.20">
    <property type="match status" value="1"/>
</dbReference>
<evidence type="ECO:0000256" key="14">
    <source>
        <dbReference type="ARBA" id="ARBA00023288"/>
    </source>
</evidence>
<dbReference type="Pfam" id="PF01433">
    <property type="entry name" value="Peptidase_M1"/>
    <property type="match status" value="1"/>
</dbReference>
<dbReference type="Gene3D" id="1.10.390.10">
    <property type="entry name" value="Neutral Protease Domain 2"/>
    <property type="match status" value="1"/>
</dbReference>
<dbReference type="EMBL" id="HQ853295">
    <property type="protein sequence ID" value="ADZ05467.1"/>
    <property type="molecule type" value="mRNA"/>
</dbReference>
<dbReference type="CDD" id="cd09601">
    <property type="entry name" value="M1_APN-Q_like"/>
    <property type="match status" value="1"/>
</dbReference>
<dbReference type="GO" id="GO:0008270">
    <property type="term" value="F:zinc ion binding"/>
    <property type="evidence" value="ECO:0007669"/>
    <property type="project" value="UniProtKB-UniRule"/>
</dbReference>
<dbReference type="InterPro" id="IPR024571">
    <property type="entry name" value="ERAP1-like_C_dom"/>
</dbReference>
<evidence type="ECO:0000256" key="19">
    <source>
        <dbReference type="SAM" id="SignalP"/>
    </source>
</evidence>
<keyword evidence="8 19" id="KW-0732">Signal</keyword>
<accession>G9C5G3</accession>
<dbReference type="GO" id="GO:0098552">
    <property type="term" value="C:side of membrane"/>
    <property type="evidence" value="ECO:0007669"/>
    <property type="project" value="UniProtKB-KW"/>
</dbReference>
<keyword evidence="12 18" id="KW-0472">Membrane</keyword>
<dbReference type="GO" id="GO:0005886">
    <property type="term" value="C:plasma membrane"/>
    <property type="evidence" value="ECO:0007669"/>
    <property type="project" value="UniProtKB-SubCell"/>
</dbReference>
<evidence type="ECO:0000256" key="4">
    <source>
        <dbReference type="ARBA" id="ARBA00022475"/>
    </source>
</evidence>
<dbReference type="Pfam" id="PF11838">
    <property type="entry name" value="ERAP1_C"/>
    <property type="match status" value="1"/>
</dbReference>
<dbReference type="InterPro" id="IPR045357">
    <property type="entry name" value="Aminopeptidase_N-like_N"/>
</dbReference>
<keyword evidence="4" id="KW-1003">Cell membrane</keyword>
<evidence type="ECO:0000256" key="16">
    <source>
        <dbReference type="PIRSR" id="PIRSR634016-3"/>
    </source>
</evidence>
<feature type="binding site" evidence="16">
    <location>
        <position position="362"/>
    </location>
    <ligand>
        <name>Zn(2+)</name>
        <dbReference type="ChEBI" id="CHEBI:29105"/>
        <note>catalytic</note>
    </ligand>
</feature>
<proteinExistence type="evidence at transcript level"/>
<name>G9C5G3_CNAME</name>
<dbReference type="SUPFAM" id="SSF55486">
    <property type="entry name" value="Metalloproteases ('zincins'), catalytic domain"/>
    <property type="match status" value="1"/>
</dbReference>
<feature type="domain" description="Aminopeptidase N-like N-terminal" evidence="22">
    <location>
        <begin position="52"/>
        <end position="250"/>
    </location>
</feature>
<comment type="similarity">
    <text evidence="2 18">Belongs to the peptidase M1 family.</text>
</comment>
<evidence type="ECO:0000259" key="21">
    <source>
        <dbReference type="Pfam" id="PF11838"/>
    </source>
</evidence>
<protein>
    <recommendedName>
        <fullName evidence="18">Aminopeptidase</fullName>
        <ecNumber evidence="18">3.4.11.-</ecNumber>
    </recommendedName>
</protein>
<sequence>MSFLTKLVLVPALLAVVRSEFPFDLEADLELEPGVTRNEDLTSYRLPEDLDPIHADIEITPYFETAPAGKEPFTFDGVTRHIFKAVKDNLNAFVLQDNVRDVRTVSLTTADGTLVALNAANPFERIRQYFFLKINLAEGITLVNGEIYHLTIEYIGNINETPMTRGMFRGSYIDNGTLHWYAACHLQPTHGRQLFPSFDEPGFKSTFNITVNRPANFTETFSNMRIRDTVDMGDRVKEYFYQTPRMSAYLITIHISAHFKVLSENYDNEKSYRIIGRPNAEGQGEYALEVGPPLTKWMEDYFGIEYYTMGEDMKNDQLASPDWASGATENWGLVSYRELRLLYEEGETNAADKISIGTITAHELAHKWFGNYITARWWDNVWINEGFASYFEYFAMDAVDKDLELKDQFNIMYLQSALSADSSASTRALRHTVNSPAEVTGHFSGISYTKGASLLLMLKHFLSEDTFKKALHTFLVDRAYEHAFPEDLYRAFKAAVTEDGIIGNVDIEAFLNTWVDQPGYPVLSVSVDTNSGLVSLKQDRFYLSATATPTDETWPLPLTYTTSRNPDWENLTPSEVMLGKTHQIPIEPGYDWVIFNVQQQGIYRVNYDTKTWENIANSLRSNHATIHHLNRAQIVDDVFALMRSENMKYDLGFRVLDFLKQDTSYFSWYPAITGLNWIRNRFLHLPEVLAQYDEQMYEFLDAVIKDLGYDVPSVEPVTKTLNRFYTLTFACNIGHKGCTEDAVQKFRAYRDGTSSSVNPNLRRHVFCQGLREGGYEDWKFLKERLLRSNNQADSIAMLRSLGCTPNEQAIQEYLEMLLSDNIKAQDRLNGFTFLFMGNRGNSKVALQFLKQRVADIRAAVILPASFNSILSNMAAYLDNEGLDDMEQWLRNNQADVPEFNVGLNAIASARTSMKWGTDRAKEILEAVQGSGTVPGGAASIIVPTITLLLSSVVAMMLR</sequence>
<evidence type="ECO:0000256" key="1">
    <source>
        <dbReference type="ARBA" id="ARBA00004609"/>
    </source>
</evidence>
<evidence type="ECO:0000256" key="9">
    <source>
        <dbReference type="ARBA" id="ARBA00022801"/>
    </source>
</evidence>
<evidence type="ECO:0000256" key="5">
    <source>
        <dbReference type="ARBA" id="ARBA00022622"/>
    </source>
</evidence>